<dbReference type="CDD" id="cd16922">
    <property type="entry name" value="HATPase_EvgS-ArcB-TorS-like"/>
    <property type="match status" value="1"/>
</dbReference>
<feature type="transmembrane region" description="Helical" evidence="6">
    <location>
        <begin position="212"/>
        <end position="232"/>
    </location>
</feature>
<dbReference type="Pfam" id="PF00512">
    <property type="entry name" value="HisKA"/>
    <property type="match status" value="1"/>
</dbReference>
<dbReference type="NCBIfam" id="TIGR00229">
    <property type="entry name" value="sensory_box"/>
    <property type="match status" value="1"/>
</dbReference>
<dbReference type="Proteomes" id="UP000244896">
    <property type="component" value="Chromosome"/>
</dbReference>
<evidence type="ECO:0000256" key="4">
    <source>
        <dbReference type="ARBA" id="ARBA00022679"/>
    </source>
</evidence>
<keyword evidence="6" id="KW-1133">Transmembrane helix</keyword>
<dbReference type="SMART" id="SM00388">
    <property type="entry name" value="HisKA"/>
    <property type="match status" value="1"/>
</dbReference>
<dbReference type="PRINTS" id="PR00344">
    <property type="entry name" value="BCTRLSENSOR"/>
</dbReference>
<dbReference type="AlphaFoldDB" id="A0A2U8E1M2"/>
<gene>
    <name evidence="10" type="ORF">CKA38_05200</name>
</gene>
<dbReference type="InterPro" id="IPR000700">
    <property type="entry name" value="PAS-assoc_C"/>
</dbReference>
<keyword evidence="4" id="KW-0808">Transferase</keyword>
<dbReference type="InterPro" id="IPR001610">
    <property type="entry name" value="PAC"/>
</dbReference>
<accession>A0A2U8E1M2</accession>
<dbReference type="Pfam" id="PF13426">
    <property type="entry name" value="PAS_9"/>
    <property type="match status" value="1"/>
</dbReference>
<evidence type="ECO:0000313" key="10">
    <source>
        <dbReference type="EMBL" id="AWI08731.1"/>
    </source>
</evidence>
<keyword evidence="5" id="KW-0418">Kinase</keyword>
<dbReference type="SUPFAM" id="SSF55785">
    <property type="entry name" value="PYP-like sensor domain (PAS domain)"/>
    <property type="match status" value="1"/>
</dbReference>
<keyword evidence="6" id="KW-0812">Transmembrane</keyword>
<evidence type="ECO:0000256" key="2">
    <source>
        <dbReference type="ARBA" id="ARBA00012438"/>
    </source>
</evidence>
<feature type="domain" description="Histidine kinase" evidence="7">
    <location>
        <begin position="385"/>
        <end position="610"/>
    </location>
</feature>
<dbReference type="PROSITE" id="PS50113">
    <property type="entry name" value="PAC"/>
    <property type="match status" value="1"/>
</dbReference>
<proteinExistence type="predicted"/>
<dbReference type="PROSITE" id="PS50112">
    <property type="entry name" value="PAS"/>
    <property type="match status" value="1"/>
</dbReference>
<dbReference type="Gene3D" id="3.30.565.10">
    <property type="entry name" value="Histidine kinase-like ATPase, C-terminal domain"/>
    <property type="match status" value="1"/>
</dbReference>
<evidence type="ECO:0000256" key="5">
    <source>
        <dbReference type="ARBA" id="ARBA00022777"/>
    </source>
</evidence>
<dbReference type="InterPro" id="IPR000014">
    <property type="entry name" value="PAS"/>
</dbReference>
<dbReference type="InterPro" id="IPR004358">
    <property type="entry name" value="Sig_transdc_His_kin-like_C"/>
</dbReference>
<dbReference type="InterPro" id="IPR003594">
    <property type="entry name" value="HATPase_dom"/>
</dbReference>
<dbReference type="SMART" id="SM00086">
    <property type="entry name" value="PAC"/>
    <property type="match status" value="1"/>
</dbReference>
<evidence type="ECO:0000256" key="6">
    <source>
        <dbReference type="SAM" id="Phobius"/>
    </source>
</evidence>
<evidence type="ECO:0000259" key="9">
    <source>
        <dbReference type="PROSITE" id="PS50113"/>
    </source>
</evidence>
<dbReference type="SUPFAM" id="SSF55874">
    <property type="entry name" value="ATPase domain of HSP90 chaperone/DNA topoisomerase II/histidine kinase"/>
    <property type="match status" value="1"/>
</dbReference>
<dbReference type="InterPro" id="IPR005467">
    <property type="entry name" value="His_kinase_dom"/>
</dbReference>
<evidence type="ECO:0000313" key="11">
    <source>
        <dbReference type="Proteomes" id="UP000244896"/>
    </source>
</evidence>
<keyword evidence="6" id="KW-0472">Membrane</keyword>
<keyword evidence="11" id="KW-1185">Reference proteome</keyword>
<dbReference type="CDD" id="cd00130">
    <property type="entry name" value="PAS"/>
    <property type="match status" value="1"/>
</dbReference>
<dbReference type="InterPro" id="IPR035965">
    <property type="entry name" value="PAS-like_dom_sf"/>
</dbReference>
<evidence type="ECO:0000256" key="1">
    <source>
        <dbReference type="ARBA" id="ARBA00000085"/>
    </source>
</evidence>
<dbReference type="KEGG" id="elut:CKA38_05200"/>
<evidence type="ECO:0000256" key="3">
    <source>
        <dbReference type="ARBA" id="ARBA00022553"/>
    </source>
</evidence>
<reference evidence="10 11" key="1">
    <citation type="journal article" date="2018" name="Syst. Appl. Microbiol.">
        <title>Ereboglobus luteus gen. nov. sp. nov. from cockroach guts, and new insights into the oxygen relationship of the genera Opitutus and Didymococcus (Verrucomicrobia: Opitutaceae).</title>
        <authorList>
            <person name="Tegtmeier D."/>
            <person name="Belitz A."/>
            <person name="Radek R."/>
            <person name="Heimerl T."/>
            <person name="Brune A."/>
        </authorList>
    </citation>
    <scope>NUCLEOTIDE SEQUENCE [LARGE SCALE GENOMIC DNA]</scope>
    <source>
        <strain evidence="10 11">Ho45</strain>
    </source>
</reference>
<dbReference type="SMART" id="SM00091">
    <property type="entry name" value="PAS"/>
    <property type="match status" value="1"/>
</dbReference>
<dbReference type="OrthoDB" id="6192248at2"/>
<dbReference type="InterPro" id="IPR003661">
    <property type="entry name" value="HisK_dim/P_dom"/>
</dbReference>
<dbReference type="GO" id="GO:0000155">
    <property type="term" value="F:phosphorelay sensor kinase activity"/>
    <property type="evidence" value="ECO:0007669"/>
    <property type="project" value="InterPro"/>
</dbReference>
<evidence type="ECO:0000259" key="8">
    <source>
        <dbReference type="PROSITE" id="PS50112"/>
    </source>
</evidence>
<dbReference type="PROSITE" id="PS50109">
    <property type="entry name" value="HIS_KIN"/>
    <property type="match status" value="1"/>
</dbReference>
<feature type="transmembrane region" description="Helical" evidence="6">
    <location>
        <begin position="25"/>
        <end position="45"/>
    </location>
</feature>
<dbReference type="SMART" id="SM00387">
    <property type="entry name" value="HATPase_c"/>
    <property type="match status" value="1"/>
</dbReference>
<dbReference type="EC" id="2.7.13.3" evidence="2"/>
<sequence length="610" mass="68215">MMAFDCATLCPKFFHKTGMLSKRTTIIVCIAIFAIGLLSGGLECFRMYKNQRGKLEAGVLHYALAFPIDEVSQLTGLPGDVDSKLHEQISERQVELLDSHPAISFMELIRLDRRSGRIVCLAAAGPGEEAARMPRAGDSLDGTPDARPVLELAGGAKTAVRLFHRDWLGKRWVSAYARAGEPQEPVNGEPLMNVLRYDVDASYWIRHISENVLWRMFAVWVVLGLPFAAYTLGRYRSRQSVRLREFGEAIEQTKTAIVISSFDSVINYVNPAFCAQIGYEKNELMDLKWRTLRCVEPDPEEIERRLEILRTGAPVEVEWEFRRKDGRTYPVRTTLTPVRNESGSVDTMILVIVDITGQKKRDAALLLEKEQAEQMDRAKSVFLHAMSEEVGVPLRNLVALSDSLRTMPLNNEQAGYAEIIQKSTGTLVRLTDDILDFSHITAGQVKISPVLAEPRVLIEETLDIVAPQAAQKNIVLLRNVMRDVPRAIIIDGTRLRQVLLNLSGNAIKFTKNGEVEIRLKVISSGNAAGNDPANRNRMSLLFSVRDTGIGIAHENQEKLFLPFWQADSTNVRRYGGAGLGLAISRHLIHMLGGIFAWKANRGRAPFFIFP</sequence>
<dbReference type="SUPFAM" id="SSF47384">
    <property type="entry name" value="Homodimeric domain of signal transducing histidine kinase"/>
    <property type="match status" value="1"/>
</dbReference>
<dbReference type="EMBL" id="CP023004">
    <property type="protein sequence ID" value="AWI08731.1"/>
    <property type="molecule type" value="Genomic_DNA"/>
</dbReference>
<protein>
    <recommendedName>
        <fullName evidence="2">histidine kinase</fullName>
        <ecNumber evidence="2">2.7.13.3</ecNumber>
    </recommendedName>
</protein>
<name>A0A2U8E1M2_9BACT</name>
<dbReference type="InterPro" id="IPR036097">
    <property type="entry name" value="HisK_dim/P_sf"/>
</dbReference>
<dbReference type="Pfam" id="PF02518">
    <property type="entry name" value="HATPase_c"/>
    <property type="match status" value="1"/>
</dbReference>
<dbReference type="FunFam" id="3.30.565.10:FF:000010">
    <property type="entry name" value="Sensor histidine kinase RcsC"/>
    <property type="match status" value="1"/>
</dbReference>
<dbReference type="Gene3D" id="3.30.450.20">
    <property type="entry name" value="PAS domain"/>
    <property type="match status" value="1"/>
</dbReference>
<keyword evidence="3" id="KW-0597">Phosphoprotein</keyword>
<evidence type="ECO:0000259" key="7">
    <source>
        <dbReference type="PROSITE" id="PS50109"/>
    </source>
</evidence>
<comment type="catalytic activity">
    <reaction evidence="1">
        <text>ATP + protein L-histidine = ADP + protein N-phospho-L-histidine.</text>
        <dbReference type="EC" id="2.7.13.3"/>
    </reaction>
</comment>
<dbReference type="PANTHER" id="PTHR43047:SF78">
    <property type="entry name" value="SENSORY_REGULATORY PROTEIN RPFC"/>
    <property type="match status" value="1"/>
</dbReference>
<dbReference type="CDD" id="cd00082">
    <property type="entry name" value="HisKA"/>
    <property type="match status" value="1"/>
</dbReference>
<dbReference type="PANTHER" id="PTHR43047">
    <property type="entry name" value="TWO-COMPONENT HISTIDINE PROTEIN KINASE"/>
    <property type="match status" value="1"/>
</dbReference>
<organism evidence="10 11">
    <name type="scientific">Ereboglobus luteus</name>
    <dbReference type="NCBI Taxonomy" id="1796921"/>
    <lineage>
        <taxon>Bacteria</taxon>
        <taxon>Pseudomonadati</taxon>
        <taxon>Verrucomicrobiota</taxon>
        <taxon>Opitutia</taxon>
        <taxon>Opitutales</taxon>
        <taxon>Opitutaceae</taxon>
        <taxon>Ereboglobus</taxon>
    </lineage>
</organism>
<feature type="domain" description="PAS" evidence="8">
    <location>
        <begin position="242"/>
        <end position="286"/>
    </location>
</feature>
<dbReference type="Gene3D" id="1.10.287.130">
    <property type="match status" value="1"/>
</dbReference>
<dbReference type="InterPro" id="IPR036890">
    <property type="entry name" value="HATPase_C_sf"/>
</dbReference>
<feature type="domain" description="PAC" evidence="9">
    <location>
        <begin position="315"/>
        <end position="367"/>
    </location>
</feature>